<gene>
    <name evidence="1" type="ordered locus">Adeg_0809</name>
</gene>
<evidence type="ECO:0000313" key="2">
    <source>
        <dbReference type="Proteomes" id="UP000002620"/>
    </source>
</evidence>
<dbReference type="EMBL" id="CP001785">
    <property type="protein sequence ID" value="ACX51951.1"/>
    <property type="molecule type" value="Genomic_DNA"/>
</dbReference>
<accession>C9RCH4</accession>
<keyword evidence="2" id="KW-1185">Reference proteome</keyword>
<organism evidence="1 2">
    <name type="scientific">Ammonifex degensii (strain DSM 10501 / KC4)</name>
    <dbReference type="NCBI Taxonomy" id="429009"/>
    <lineage>
        <taxon>Bacteria</taxon>
        <taxon>Bacillati</taxon>
        <taxon>Bacillota</taxon>
        <taxon>Clostridia</taxon>
        <taxon>Thermoanaerobacterales</taxon>
        <taxon>Thermoanaerobacteraceae</taxon>
        <taxon>Ammonifex</taxon>
    </lineage>
</organism>
<dbReference type="Pfam" id="PF08843">
    <property type="entry name" value="AbiEii"/>
    <property type="match status" value="1"/>
</dbReference>
<evidence type="ECO:0000313" key="1">
    <source>
        <dbReference type="EMBL" id="ACX51951.1"/>
    </source>
</evidence>
<proteinExistence type="predicted"/>
<dbReference type="Proteomes" id="UP000002620">
    <property type="component" value="Chromosome"/>
</dbReference>
<sequence length="317" mass="35790">MREYLERVRGDCVRYDPVLRRFVEAGKLKDALAVFPLEEIRRALGTFRFWKTPELRLRAWERAVGWLEKERRFAPREHGECWASPRQRELFLQLFREPRVRERFYLTGGTCLAVFYLGHRRSEDLSLFAAREADFRENARLFRALTGGTAEVESEHYCRYSAGGVRVDFVWDALSLPEEFASLEVESGLTVKLDTPFNIAVNKLCAVVSRGEPKDVVDLAFLLKVGAVGPPSLARLFAGAAEREAALDDPLYVSALLEELAERADRALEEVRSLLVREVAAAEMREALLRLSSAASALHHISLPPPEPGTPGGDLHL</sequence>
<evidence type="ECO:0008006" key="3">
    <source>
        <dbReference type="Google" id="ProtNLM"/>
    </source>
</evidence>
<dbReference type="eggNOG" id="COG2253">
    <property type="taxonomic scope" value="Bacteria"/>
</dbReference>
<name>C9RCH4_AMMDK</name>
<dbReference type="HOGENOM" id="CLU_896139_0_0_9"/>
<dbReference type="Gene3D" id="3.10.450.620">
    <property type="entry name" value="JHP933, nucleotidyltransferase-like core domain"/>
    <property type="match status" value="1"/>
</dbReference>
<dbReference type="InterPro" id="IPR014942">
    <property type="entry name" value="AbiEii"/>
</dbReference>
<reference evidence="1 2" key="1">
    <citation type="submission" date="2009-10" db="EMBL/GenBank/DDBJ databases">
        <title>Complete sequence of chromosome of Ammonifex degensii KC4.</title>
        <authorList>
            <consortium name="US DOE Joint Genome Institute"/>
            <person name="Kerfeld C."/>
            <person name="Goodner B."/>
            <person name="Huber H."/>
            <person name="Stetter K."/>
            <person name="Lucas S."/>
            <person name="Copeland A."/>
            <person name="Lapidus A."/>
            <person name="Glavina del Rio T."/>
            <person name="Dalin E."/>
            <person name="Tice H."/>
            <person name="Bruce D."/>
            <person name="Goodwin L."/>
            <person name="Pitluck S."/>
            <person name="Saunders E."/>
            <person name="Brettin T."/>
            <person name="Detter J.C."/>
            <person name="Han C."/>
            <person name="Larimer F."/>
            <person name="Land M."/>
            <person name="Hauser L."/>
            <person name="Kyrpides N."/>
            <person name="Ovchinnikova G."/>
            <person name="Richardson P."/>
        </authorList>
    </citation>
    <scope>NUCLEOTIDE SEQUENCE [LARGE SCALE GENOMIC DNA]</scope>
    <source>
        <strain evidence="2">DSM 10501 / KC4</strain>
    </source>
</reference>
<dbReference type="AlphaFoldDB" id="C9RCH4"/>
<protein>
    <recommendedName>
        <fullName evidence="3">Nucleotidyl transferase AbiEii/AbiGii toxin family protein</fullName>
    </recommendedName>
</protein>
<dbReference type="KEGG" id="adg:Adeg_0809"/>